<reference evidence="8 9" key="1">
    <citation type="submission" date="2015-01" db="EMBL/GenBank/DDBJ databases">
        <title>The Genome Sequence of Exophiala oligosperma CBS72588.</title>
        <authorList>
            <consortium name="The Broad Institute Genomics Platform"/>
            <person name="Cuomo C."/>
            <person name="de Hoog S."/>
            <person name="Gorbushina A."/>
            <person name="Stielow B."/>
            <person name="Teixiera M."/>
            <person name="Abouelleil A."/>
            <person name="Chapman S.B."/>
            <person name="Priest M."/>
            <person name="Young S.K."/>
            <person name="Wortman J."/>
            <person name="Nusbaum C."/>
            <person name="Birren B."/>
        </authorList>
    </citation>
    <scope>NUCLEOTIDE SEQUENCE [LARGE SCALE GENOMIC DNA]</scope>
    <source>
        <strain evidence="8 9">CBS 72588</strain>
    </source>
</reference>
<dbReference type="AlphaFoldDB" id="A0A0D2D338"/>
<protein>
    <recommendedName>
        <fullName evidence="7">TauD/TfdA-like domain-containing protein</fullName>
    </recommendedName>
</protein>
<keyword evidence="3" id="KW-0479">Metal-binding</keyword>
<gene>
    <name evidence="8" type="ORF">PV06_10354</name>
</gene>
<dbReference type="SUPFAM" id="SSF51197">
    <property type="entry name" value="Clavaminate synthase-like"/>
    <property type="match status" value="1"/>
</dbReference>
<comment type="similarity">
    <text evidence="2">Belongs to the TfdA dioxygenase family.</text>
</comment>
<feature type="domain" description="TauD/TfdA-like" evidence="7">
    <location>
        <begin position="64"/>
        <end position="398"/>
    </location>
</feature>
<dbReference type="GeneID" id="27362428"/>
<dbReference type="EMBL" id="KN847343">
    <property type="protein sequence ID" value="KIW37723.1"/>
    <property type="molecule type" value="Genomic_DNA"/>
</dbReference>
<dbReference type="Proteomes" id="UP000053342">
    <property type="component" value="Unassembled WGS sequence"/>
</dbReference>
<dbReference type="VEuPathDB" id="FungiDB:PV06_10354"/>
<dbReference type="HOGENOM" id="CLU_046574_1_0_1"/>
<dbReference type="GO" id="GO:0051213">
    <property type="term" value="F:dioxygenase activity"/>
    <property type="evidence" value="ECO:0007669"/>
    <property type="project" value="UniProtKB-KW"/>
</dbReference>
<evidence type="ECO:0000313" key="9">
    <source>
        <dbReference type="Proteomes" id="UP000053342"/>
    </source>
</evidence>
<evidence type="ECO:0000256" key="3">
    <source>
        <dbReference type="ARBA" id="ARBA00022723"/>
    </source>
</evidence>
<name>A0A0D2D338_9EURO</name>
<organism evidence="8 9">
    <name type="scientific">Exophiala oligosperma</name>
    <dbReference type="NCBI Taxonomy" id="215243"/>
    <lineage>
        <taxon>Eukaryota</taxon>
        <taxon>Fungi</taxon>
        <taxon>Dikarya</taxon>
        <taxon>Ascomycota</taxon>
        <taxon>Pezizomycotina</taxon>
        <taxon>Eurotiomycetes</taxon>
        <taxon>Chaetothyriomycetidae</taxon>
        <taxon>Chaetothyriales</taxon>
        <taxon>Herpotrichiellaceae</taxon>
        <taxon>Exophiala</taxon>
    </lineage>
</organism>
<keyword evidence="9" id="KW-1185">Reference proteome</keyword>
<dbReference type="PANTHER" id="PTHR43779:SF2">
    <property type="entry name" value="ALPHA-KETOGLUTARATE-DEPENDENT XANTHINE DIOXYGENASE XAN1"/>
    <property type="match status" value="1"/>
</dbReference>
<dbReference type="Gene3D" id="3.60.130.10">
    <property type="entry name" value="Clavaminate synthase-like"/>
    <property type="match status" value="1"/>
</dbReference>
<dbReference type="GO" id="GO:0046872">
    <property type="term" value="F:metal ion binding"/>
    <property type="evidence" value="ECO:0007669"/>
    <property type="project" value="UniProtKB-KW"/>
</dbReference>
<dbReference type="STRING" id="215243.A0A0D2D338"/>
<dbReference type="InterPro" id="IPR003819">
    <property type="entry name" value="TauD/TfdA-like"/>
</dbReference>
<keyword evidence="5" id="KW-0560">Oxidoreductase</keyword>
<dbReference type="Pfam" id="PF02668">
    <property type="entry name" value="TauD"/>
    <property type="match status" value="1"/>
</dbReference>
<dbReference type="PANTHER" id="PTHR43779">
    <property type="entry name" value="DIOXYGENASE RV0097-RELATED"/>
    <property type="match status" value="1"/>
</dbReference>
<evidence type="ECO:0000313" key="8">
    <source>
        <dbReference type="EMBL" id="KIW37723.1"/>
    </source>
</evidence>
<dbReference type="InterPro" id="IPR051178">
    <property type="entry name" value="TfdA_dioxygenase"/>
</dbReference>
<proteinExistence type="inferred from homology"/>
<keyword evidence="4" id="KW-0223">Dioxygenase</keyword>
<evidence type="ECO:0000256" key="6">
    <source>
        <dbReference type="ARBA" id="ARBA00023004"/>
    </source>
</evidence>
<accession>A0A0D2D338</accession>
<comment type="cofactor">
    <cofactor evidence="1">
        <name>Fe(2+)</name>
        <dbReference type="ChEBI" id="CHEBI:29033"/>
    </cofactor>
</comment>
<sequence>MTESLQNVYKDRCLHVLPPFLEAQGYFSSQPYKPEKRSEAFTMSSIIVQPINASDLGLGALVQNIDPAHMSEEDFTVLRNALYTHNVICVKSQGKLTPKDQAELTRRFDPAALSYGHGKTIDAKRSVLHPDLKTIPHQPEVQVIGNGFLPEYEGLKNITLRHPHHRTFHKTVIPDAQDLDYTRFYRWHIDAALYGELNPPLVTSLLAVKVPGGRRQTVLYDDGTDDVLDVPLGTTAFVSGYKMFDNLTLKQKDFALTSKVEYAPHPYVWISTTKSRPDGLGMVSEGKEVRINELPPIENENDIQILPMVWKNPVTGRFALQIHPSVVRKIHLEDGTVIDDLAKVREIVHDMQRPAIAPKYVYAHDWEEGDLVLFNNHGVLHTVVGAFAENEVRVFRQCNLAASSPPLGPIASSS</sequence>
<evidence type="ECO:0000256" key="4">
    <source>
        <dbReference type="ARBA" id="ARBA00022964"/>
    </source>
</evidence>
<dbReference type="InterPro" id="IPR042098">
    <property type="entry name" value="TauD-like_sf"/>
</dbReference>
<evidence type="ECO:0000256" key="2">
    <source>
        <dbReference type="ARBA" id="ARBA00005896"/>
    </source>
</evidence>
<evidence type="ECO:0000256" key="5">
    <source>
        <dbReference type="ARBA" id="ARBA00023002"/>
    </source>
</evidence>
<evidence type="ECO:0000259" key="7">
    <source>
        <dbReference type="Pfam" id="PF02668"/>
    </source>
</evidence>
<evidence type="ECO:0000256" key="1">
    <source>
        <dbReference type="ARBA" id="ARBA00001954"/>
    </source>
</evidence>
<keyword evidence="6" id="KW-0408">Iron</keyword>
<dbReference type="OrthoDB" id="93019at2759"/>
<dbReference type="RefSeq" id="XP_016257939.1">
    <property type="nucleotide sequence ID" value="XM_016411898.1"/>
</dbReference>